<feature type="transmembrane region" description="Helical" evidence="1">
    <location>
        <begin position="68"/>
        <end position="88"/>
    </location>
</feature>
<keyword evidence="1" id="KW-1133">Transmembrane helix</keyword>
<keyword evidence="1" id="KW-0812">Transmembrane</keyword>
<proteinExistence type="predicted"/>
<organism evidence="2 3">
    <name type="scientific">Paramecium sonneborni</name>
    <dbReference type="NCBI Taxonomy" id="65129"/>
    <lineage>
        <taxon>Eukaryota</taxon>
        <taxon>Sar</taxon>
        <taxon>Alveolata</taxon>
        <taxon>Ciliophora</taxon>
        <taxon>Intramacronucleata</taxon>
        <taxon>Oligohymenophorea</taxon>
        <taxon>Peniculida</taxon>
        <taxon>Parameciidae</taxon>
        <taxon>Paramecium</taxon>
    </lineage>
</organism>
<name>A0A8S1QLX6_9CILI</name>
<comment type="caution">
    <text evidence="2">The sequence shown here is derived from an EMBL/GenBank/DDBJ whole genome shotgun (WGS) entry which is preliminary data.</text>
</comment>
<evidence type="ECO:0000313" key="3">
    <source>
        <dbReference type="Proteomes" id="UP000692954"/>
    </source>
</evidence>
<dbReference type="OrthoDB" id="77931at2759"/>
<evidence type="ECO:0000313" key="2">
    <source>
        <dbReference type="EMBL" id="CAD8115617.1"/>
    </source>
</evidence>
<reference evidence="2" key="1">
    <citation type="submission" date="2021-01" db="EMBL/GenBank/DDBJ databases">
        <authorList>
            <consortium name="Genoscope - CEA"/>
            <person name="William W."/>
        </authorList>
    </citation>
    <scope>NUCLEOTIDE SEQUENCE</scope>
</reference>
<sequence>MGSPIQSMTYSLDCFLSEIFNIEIEYARIIWQIIMPSIYITFFYQWYLILVFQKQTTFNKCVIATTLIYMYIYLQPSIIGGLVQLISYRQISGYKWIQSNVTSRYDTIKHGQ</sequence>
<keyword evidence="3" id="KW-1185">Reference proteome</keyword>
<accession>A0A8S1QLX6</accession>
<protein>
    <recommendedName>
        <fullName evidence="4">Transmembrane protein</fullName>
    </recommendedName>
</protein>
<dbReference type="Proteomes" id="UP000692954">
    <property type="component" value="Unassembled WGS sequence"/>
</dbReference>
<dbReference type="AlphaFoldDB" id="A0A8S1QLX6"/>
<keyword evidence="1" id="KW-0472">Membrane</keyword>
<gene>
    <name evidence="2" type="ORF">PSON_ATCC_30995.1.T1090005</name>
</gene>
<dbReference type="PANTHER" id="PTHR11319:SF35">
    <property type="entry name" value="OUTER MEMBRANE PROTEIN PMPC-RELATED"/>
    <property type="match status" value="1"/>
</dbReference>
<feature type="transmembrane region" description="Helical" evidence="1">
    <location>
        <begin position="29"/>
        <end position="48"/>
    </location>
</feature>
<dbReference type="PANTHER" id="PTHR11319">
    <property type="entry name" value="G PROTEIN-COUPLED RECEPTOR-RELATED"/>
    <property type="match status" value="1"/>
</dbReference>
<evidence type="ECO:0000256" key="1">
    <source>
        <dbReference type="SAM" id="Phobius"/>
    </source>
</evidence>
<evidence type="ECO:0008006" key="4">
    <source>
        <dbReference type="Google" id="ProtNLM"/>
    </source>
</evidence>
<dbReference type="EMBL" id="CAJJDN010000109">
    <property type="protein sequence ID" value="CAD8115617.1"/>
    <property type="molecule type" value="Genomic_DNA"/>
</dbReference>